<feature type="chain" id="PRO_5029729820" evidence="2">
    <location>
        <begin position="29"/>
        <end position="260"/>
    </location>
</feature>
<name>A0A7J6YBQ1_TRYCR</name>
<gene>
    <name evidence="3" type="ORF">ECC02_003030</name>
</gene>
<evidence type="ECO:0000256" key="1">
    <source>
        <dbReference type="SAM" id="Phobius"/>
    </source>
</evidence>
<reference evidence="3 4" key="1">
    <citation type="journal article" date="2019" name="Genome Biol. Evol.">
        <title>Nanopore Sequencing Significantly Improves Genome Assembly of the Protozoan Parasite Trypanosoma cruzi.</title>
        <authorList>
            <person name="Diaz-Viraque F."/>
            <person name="Pita S."/>
            <person name="Greif G."/>
            <person name="de Souza R.C.M."/>
            <person name="Iraola G."/>
            <person name="Robello C."/>
        </authorList>
    </citation>
    <scope>NUCLEOTIDE SEQUENCE [LARGE SCALE GENOMIC DNA]</scope>
    <source>
        <strain evidence="3 4">Berenice</strain>
    </source>
</reference>
<accession>A0A7J6YBQ1</accession>
<dbReference type="VEuPathDB" id="TriTrypDB:ECC02_003030"/>
<evidence type="ECO:0000313" key="4">
    <source>
        <dbReference type="Proteomes" id="UP000583944"/>
    </source>
</evidence>
<keyword evidence="2" id="KW-0732">Signal</keyword>
<protein>
    <submittedName>
        <fullName evidence="3">Uncharacterized protein</fullName>
    </submittedName>
</protein>
<keyword evidence="1" id="KW-0472">Membrane</keyword>
<keyword evidence="1" id="KW-1133">Transmembrane helix</keyword>
<evidence type="ECO:0000256" key="2">
    <source>
        <dbReference type="SAM" id="SignalP"/>
    </source>
</evidence>
<dbReference type="EMBL" id="JABDHM010000016">
    <property type="protein sequence ID" value="KAF5223846.1"/>
    <property type="molecule type" value="Genomic_DNA"/>
</dbReference>
<keyword evidence="1" id="KW-0812">Transmembrane</keyword>
<feature type="transmembrane region" description="Helical" evidence="1">
    <location>
        <begin position="227"/>
        <end position="245"/>
    </location>
</feature>
<proteinExistence type="predicted"/>
<dbReference type="AlphaFoldDB" id="A0A7J6YBQ1"/>
<feature type="signal peptide" evidence="2">
    <location>
        <begin position="1"/>
        <end position="28"/>
    </location>
</feature>
<dbReference type="Proteomes" id="UP000583944">
    <property type="component" value="Unassembled WGS sequence"/>
</dbReference>
<comment type="caution">
    <text evidence="3">The sequence shown here is derived from an EMBL/GenBank/DDBJ whole genome shotgun (WGS) entry which is preliminary data.</text>
</comment>
<organism evidence="3 4">
    <name type="scientific">Trypanosoma cruzi</name>
    <dbReference type="NCBI Taxonomy" id="5693"/>
    <lineage>
        <taxon>Eukaryota</taxon>
        <taxon>Discoba</taxon>
        <taxon>Euglenozoa</taxon>
        <taxon>Kinetoplastea</taxon>
        <taxon>Metakinetoplastina</taxon>
        <taxon>Trypanosomatida</taxon>
        <taxon>Trypanosomatidae</taxon>
        <taxon>Trypanosoma</taxon>
        <taxon>Schizotrypanum</taxon>
    </lineage>
</organism>
<sequence>MQCQIHPLLRKLLLQLFCFLLPQMAVDRRTTPPRAVIFFLFVCPTVKGPSGVVRDMSLWVGFPDTKNRFQGHCAAGRGPVRGTHQLAVRTHNRRNTTDLLIILDATSLWHCGVGTNVCGRVAGCKTKDGGDAMTRFGQIRGGGNGVANQIRPKACAETMRCGTACVYGIFRTDNLQQLLHRVVTGEFNRQARPAECEMSHVLVKKVLVGHGLNHRILQHRPGRQTTFGLLFLLHSVLILTSVALAHTAPVHRSVIGGNVW</sequence>
<evidence type="ECO:0000313" key="3">
    <source>
        <dbReference type="EMBL" id="KAF5223846.1"/>
    </source>
</evidence>